<organism evidence="3 4">
    <name type="scientific">Lacticaseibacillus paracasei NRIC 0644</name>
    <dbReference type="NCBI Taxonomy" id="1435038"/>
    <lineage>
        <taxon>Bacteria</taxon>
        <taxon>Bacillati</taxon>
        <taxon>Bacillota</taxon>
        <taxon>Bacilli</taxon>
        <taxon>Lactobacillales</taxon>
        <taxon>Lactobacillaceae</taxon>
        <taxon>Lacticaseibacillus</taxon>
    </lineage>
</organism>
<dbReference type="Pfam" id="PF00874">
    <property type="entry name" value="PRD"/>
    <property type="match status" value="2"/>
</dbReference>
<keyword evidence="1" id="KW-0677">Repeat</keyword>
<dbReference type="InterPro" id="IPR036650">
    <property type="entry name" value="CAT_RNA-bd_dom_sf"/>
</dbReference>
<dbReference type="InterPro" id="IPR050661">
    <property type="entry name" value="BglG_antiterminators"/>
</dbReference>
<dbReference type="SUPFAM" id="SSF50151">
    <property type="entry name" value="SacY-like RNA-binding domain"/>
    <property type="match status" value="1"/>
</dbReference>
<accession>A0A0C9PWY6</accession>
<dbReference type="Pfam" id="PF03123">
    <property type="entry name" value="CAT_RBD"/>
    <property type="match status" value="1"/>
</dbReference>
<feature type="domain" description="PRD" evidence="2">
    <location>
        <begin position="171"/>
        <end position="276"/>
    </location>
</feature>
<dbReference type="GO" id="GO:0003723">
    <property type="term" value="F:RNA binding"/>
    <property type="evidence" value="ECO:0007669"/>
    <property type="project" value="InterPro"/>
</dbReference>
<dbReference type="InterPro" id="IPR036634">
    <property type="entry name" value="PRD_sf"/>
</dbReference>
<feature type="domain" description="PRD" evidence="2">
    <location>
        <begin position="65"/>
        <end position="170"/>
    </location>
</feature>
<protein>
    <submittedName>
        <fullName evidence="3">Beta-glucoside operon antiterminator</fullName>
    </submittedName>
</protein>
<dbReference type="SMART" id="SM01061">
    <property type="entry name" value="CAT_RBD"/>
    <property type="match status" value="1"/>
</dbReference>
<dbReference type="PANTHER" id="PTHR30185">
    <property type="entry name" value="CRYPTIC BETA-GLUCOSIDE BGL OPERON ANTITERMINATOR"/>
    <property type="match status" value="1"/>
</dbReference>
<dbReference type="AlphaFoldDB" id="A0A0C9PWY6"/>
<dbReference type="SUPFAM" id="SSF63520">
    <property type="entry name" value="PTS-regulatory domain, PRD"/>
    <property type="match status" value="2"/>
</dbReference>
<dbReference type="EMBL" id="BAYM01000083">
    <property type="protein sequence ID" value="GAN36619.1"/>
    <property type="molecule type" value="Genomic_DNA"/>
</dbReference>
<evidence type="ECO:0000259" key="2">
    <source>
        <dbReference type="PROSITE" id="PS51372"/>
    </source>
</evidence>
<dbReference type="InterPro" id="IPR011608">
    <property type="entry name" value="PRD"/>
</dbReference>
<reference evidence="4" key="1">
    <citation type="submission" date="2014-05" db="EMBL/GenBank/DDBJ databases">
        <title>Whole genome sequencing of Lactobacillus casei NRIC0644.</title>
        <authorList>
            <person name="Atarashi H."/>
            <person name="Yoshida Y."/>
            <person name="Fujimura S."/>
            <person name="Tanaka N."/>
            <person name="Shiwa Y."/>
            <person name="Yoshikawa H."/>
            <person name="Okada S."/>
            <person name="Nakagawa J."/>
        </authorList>
    </citation>
    <scope>NUCLEOTIDE SEQUENCE [LARGE SCALE GENOMIC DNA]</scope>
    <source>
        <strain evidence="4">NRIC0644</strain>
    </source>
</reference>
<dbReference type="RefSeq" id="WP_045624894.1">
    <property type="nucleotide sequence ID" value="NZ_BAYM01000083.1"/>
</dbReference>
<dbReference type="InterPro" id="IPR004341">
    <property type="entry name" value="CAT_RNA-bd_dom"/>
</dbReference>
<gene>
    <name evidence="3" type="ORF">LC0644_1208</name>
</gene>
<evidence type="ECO:0000313" key="4">
    <source>
        <dbReference type="Proteomes" id="UP000032552"/>
    </source>
</evidence>
<dbReference type="PROSITE" id="PS51372">
    <property type="entry name" value="PRD_2"/>
    <property type="match status" value="2"/>
</dbReference>
<sequence>MFRIKKVLNVNVVLAEQDGHEYIAFGKGIGYRQKVNACLPDNAIFKKFMPLDDSRKSEMIQSLNNIPPVYISITSQIVTYAEQQLQLSLLPSIYYALTDHLAFSVQRYHSKQSLGNRIYWEMKTYYPEMFAIGEYGLTVVEATLQLALPREEAANIAFHIINATPAAAGKANILEVTQLVDNVLQAVRALTGGTIDMTSLNYERFVTHMKFFAERYLGDTMLADDGQLLTSVYTVYPEAAKIALKVQKAIIAIYEKEPTKEELAYLIIHIHRVLTN</sequence>
<dbReference type="GO" id="GO:0006355">
    <property type="term" value="P:regulation of DNA-templated transcription"/>
    <property type="evidence" value="ECO:0007669"/>
    <property type="project" value="InterPro"/>
</dbReference>
<name>A0A0C9PWY6_LACPA</name>
<proteinExistence type="predicted"/>
<evidence type="ECO:0000313" key="3">
    <source>
        <dbReference type="EMBL" id="GAN36619.1"/>
    </source>
</evidence>
<dbReference type="PANTHER" id="PTHR30185:SF15">
    <property type="entry name" value="CRYPTIC BETA-GLUCOSIDE BGL OPERON ANTITERMINATOR"/>
    <property type="match status" value="1"/>
</dbReference>
<comment type="caution">
    <text evidence="3">The sequence shown here is derived from an EMBL/GenBank/DDBJ whole genome shotgun (WGS) entry which is preliminary data.</text>
</comment>
<dbReference type="Proteomes" id="UP000032552">
    <property type="component" value="Unassembled WGS sequence"/>
</dbReference>
<evidence type="ECO:0000256" key="1">
    <source>
        <dbReference type="ARBA" id="ARBA00022737"/>
    </source>
</evidence>
<dbReference type="Gene3D" id="1.10.1790.10">
    <property type="entry name" value="PRD domain"/>
    <property type="match status" value="2"/>
</dbReference>
<dbReference type="Gene3D" id="2.30.24.10">
    <property type="entry name" value="CAT RNA-binding domain"/>
    <property type="match status" value="1"/>
</dbReference>